<keyword evidence="2" id="KW-0812">Transmembrane</keyword>
<proteinExistence type="predicted"/>
<gene>
    <name evidence="3" type="ORF">C834K_0824</name>
</gene>
<keyword evidence="1" id="KW-0175">Coiled coil</keyword>
<dbReference type="Proteomes" id="UP000258476">
    <property type="component" value="Chromosome"/>
</dbReference>
<dbReference type="EMBL" id="LS992154">
    <property type="protein sequence ID" value="SYX09264.1"/>
    <property type="molecule type" value="Genomic_DNA"/>
</dbReference>
<keyword evidence="2" id="KW-1133">Transmembrane helix</keyword>
<feature type="transmembrane region" description="Helical" evidence="2">
    <location>
        <begin position="59"/>
        <end position="81"/>
    </location>
</feature>
<reference evidence="4" key="1">
    <citation type="submission" date="2017-11" db="EMBL/GenBank/DDBJ databases">
        <authorList>
            <person name="Seth-Smith MB H."/>
        </authorList>
    </citation>
    <scope>NUCLEOTIDE SEQUENCE [LARGE SCALE GENOMIC DNA]</scope>
</reference>
<accession>A0A3B0QHW2</accession>
<feature type="transmembrane region" description="Helical" evidence="2">
    <location>
        <begin position="31"/>
        <end position="52"/>
    </location>
</feature>
<organism evidence="3 4">
    <name type="scientific">Chlamydia poikilotherma</name>
    <dbReference type="NCBI Taxonomy" id="1967783"/>
    <lineage>
        <taxon>Bacteria</taxon>
        <taxon>Pseudomonadati</taxon>
        <taxon>Chlamydiota</taxon>
        <taxon>Chlamydiia</taxon>
        <taxon>Chlamydiales</taxon>
        <taxon>Chlamydiaceae</taxon>
        <taxon>Chlamydia/Chlamydophila group</taxon>
        <taxon>Chlamydia</taxon>
    </lineage>
</organism>
<dbReference type="OrthoDB" id="18091at2"/>
<evidence type="ECO:0000256" key="2">
    <source>
        <dbReference type="SAM" id="Phobius"/>
    </source>
</evidence>
<name>A0A3B0QHW2_9CHLA</name>
<evidence type="ECO:0000256" key="1">
    <source>
        <dbReference type="SAM" id="Coils"/>
    </source>
</evidence>
<feature type="coiled-coil region" evidence="1">
    <location>
        <begin position="262"/>
        <end position="289"/>
    </location>
</feature>
<dbReference type="KEGG" id="chla:C834K_0824"/>
<evidence type="ECO:0000313" key="4">
    <source>
        <dbReference type="Proteomes" id="UP000258476"/>
    </source>
</evidence>
<keyword evidence="2" id="KW-0472">Membrane</keyword>
<dbReference type="AlphaFoldDB" id="A0A3B0QHW2"/>
<keyword evidence="4" id="KW-1185">Reference proteome</keyword>
<sequence length="496" mass="56467">MKCASPCFYLKLENSDDRCCNFLDSRVRLVATILSIIASLLIITGAIAAVVLFGSQLGLLYSTIIIGLSVAIGVLLFSASLRCFTCCALVSRSQHISENIVRSYVQDLGSPQVSSTSSETTETVEQHLRDVLSECSQARVGYQDLINQRDESIIRLYAAREAYETANADYQRFADQSANVEDCRSISRECQECFTTLREKCLEYVQSVQAYEGILQQISSMHNLLDFQKVASAYEQVNTLLREREGNAQTRICALESQLSLRNRDLEQLSQMENELQSSIQELQRTQETNHGTIRALQIRLEEVGKSRDNLHNTRFLEVGNESRQHIRQLLSADDECSQDPSLQEQNRRLKLTLGLYHKMFENMETRLGPQYYTSRIATSGSEGLLREFLGNPEQYTRGEVNTIVSQYFEDERGNQQREVSNLRERIAQQDLEIRDLRNQILEGLGRNPESHRDLNATSLDIIDMTLEEDTIHNIVIADEDEFMDALDNPTNSNDR</sequence>
<dbReference type="RefSeq" id="WP_117274552.1">
    <property type="nucleotide sequence ID" value="NZ_LS992154.1"/>
</dbReference>
<feature type="coiled-coil region" evidence="1">
    <location>
        <begin position="413"/>
        <end position="440"/>
    </location>
</feature>
<protein>
    <submittedName>
        <fullName evidence="3">IncA protein</fullName>
    </submittedName>
</protein>
<evidence type="ECO:0000313" key="3">
    <source>
        <dbReference type="EMBL" id="SYX09264.1"/>
    </source>
</evidence>